<evidence type="ECO:0000313" key="3">
    <source>
        <dbReference type="Proteomes" id="UP000436006"/>
    </source>
</evidence>
<evidence type="ECO:0008006" key="4">
    <source>
        <dbReference type="Google" id="ProtNLM"/>
    </source>
</evidence>
<evidence type="ECO:0000256" key="1">
    <source>
        <dbReference type="SAM" id="SignalP"/>
    </source>
</evidence>
<keyword evidence="3" id="KW-1185">Reference proteome</keyword>
<sequence length="128" mass="13586">MKKYSLLLLLTSLLIACNPPVGPDVAGSVEGLYQLVDYRSPTVIDLVPSGTLNAIKIDNQHVLITVTGMVGKTKINYKLPSVLVTNIDRTTTSLTVKGKSVGQIVDNGTSLYVSLTPAPNITIGAMVF</sequence>
<proteinExistence type="predicted"/>
<gene>
    <name evidence="2" type="ORF">GO755_24470</name>
</gene>
<dbReference type="RefSeq" id="WP_157587937.1">
    <property type="nucleotide sequence ID" value="NZ_WPIN01000010.1"/>
</dbReference>
<dbReference type="PROSITE" id="PS51257">
    <property type="entry name" value="PROKAR_LIPOPROTEIN"/>
    <property type="match status" value="1"/>
</dbReference>
<accession>A0A7K1SHK3</accession>
<evidence type="ECO:0000313" key="2">
    <source>
        <dbReference type="EMBL" id="MVM33218.1"/>
    </source>
</evidence>
<feature type="signal peptide" evidence="1">
    <location>
        <begin position="1"/>
        <end position="23"/>
    </location>
</feature>
<name>A0A7K1SHK3_9BACT</name>
<comment type="caution">
    <text evidence="2">The sequence shown here is derived from an EMBL/GenBank/DDBJ whole genome shotgun (WGS) entry which is preliminary data.</text>
</comment>
<protein>
    <recommendedName>
        <fullName evidence="4">Lipocalin-like domain-containing protein</fullName>
    </recommendedName>
</protein>
<dbReference type="AlphaFoldDB" id="A0A7K1SHK3"/>
<organism evidence="2 3">
    <name type="scientific">Spirosoma arboris</name>
    <dbReference type="NCBI Taxonomy" id="2682092"/>
    <lineage>
        <taxon>Bacteria</taxon>
        <taxon>Pseudomonadati</taxon>
        <taxon>Bacteroidota</taxon>
        <taxon>Cytophagia</taxon>
        <taxon>Cytophagales</taxon>
        <taxon>Cytophagaceae</taxon>
        <taxon>Spirosoma</taxon>
    </lineage>
</organism>
<dbReference type="Proteomes" id="UP000436006">
    <property type="component" value="Unassembled WGS sequence"/>
</dbReference>
<feature type="chain" id="PRO_5029851967" description="Lipocalin-like domain-containing protein" evidence="1">
    <location>
        <begin position="24"/>
        <end position="128"/>
    </location>
</feature>
<keyword evidence="1" id="KW-0732">Signal</keyword>
<reference evidence="2 3" key="1">
    <citation type="submission" date="2019-12" db="EMBL/GenBank/DDBJ databases">
        <title>Spirosoma sp. HMF4905 genome sequencing and assembly.</title>
        <authorList>
            <person name="Kang H."/>
            <person name="Cha I."/>
            <person name="Kim H."/>
            <person name="Joh K."/>
        </authorList>
    </citation>
    <scope>NUCLEOTIDE SEQUENCE [LARGE SCALE GENOMIC DNA]</scope>
    <source>
        <strain evidence="2 3">HMF4905</strain>
    </source>
</reference>
<dbReference type="EMBL" id="WPIN01000010">
    <property type="protein sequence ID" value="MVM33218.1"/>
    <property type="molecule type" value="Genomic_DNA"/>
</dbReference>